<protein>
    <submittedName>
        <fullName evidence="2">DUF664 domain-containing protein</fullName>
    </submittedName>
</protein>
<accession>A0ABP7D1Q1</accession>
<dbReference type="InterPro" id="IPR034660">
    <property type="entry name" value="DinB/YfiT-like"/>
</dbReference>
<dbReference type="Pfam" id="PF12867">
    <property type="entry name" value="DinB_2"/>
    <property type="match status" value="1"/>
</dbReference>
<sequence>MTRELASSILADGFDRVRETVAEILEATPPAGLRWQPSAGSNHIAWLVWHLSRVMDDHIVGVTAVLDGGAPPAGGQEPAPAGQVWHLDWADRFGLPYAVDDFGLGHTPDDVRAFPAVDAGLLDGYHAAVQERAAALLERLEPADYSTICDLRWDPPVSIGVRLASVLNDATQHAGQAAYVKGLFDRGISRPAGDS</sequence>
<evidence type="ECO:0000313" key="2">
    <source>
        <dbReference type="EMBL" id="GAA3698175.1"/>
    </source>
</evidence>
<gene>
    <name evidence="2" type="ORF">GCM10022377_08900</name>
</gene>
<dbReference type="Proteomes" id="UP001501536">
    <property type="component" value="Unassembled WGS sequence"/>
</dbReference>
<organism evidence="2 3">
    <name type="scientific">Zhihengliuella alba</name>
    <dbReference type="NCBI Taxonomy" id="547018"/>
    <lineage>
        <taxon>Bacteria</taxon>
        <taxon>Bacillati</taxon>
        <taxon>Actinomycetota</taxon>
        <taxon>Actinomycetes</taxon>
        <taxon>Micrococcales</taxon>
        <taxon>Micrococcaceae</taxon>
        <taxon>Zhihengliuella</taxon>
    </lineage>
</organism>
<keyword evidence="3" id="KW-1185">Reference proteome</keyword>
<feature type="domain" description="DinB-like" evidence="1">
    <location>
        <begin position="14"/>
        <end position="177"/>
    </location>
</feature>
<dbReference type="NCBIfam" id="NF047843">
    <property type="entry name" value="MST_Rv0443"/>
    <property type="match status" value="1"/>
</dbReference>
<comment type="caution">
    <text evidence="2">The sequence shown here is derived from an EMBL/GenBank/DDBJ whole genome shotgun (WGS) entry which is preliminary data.</text>
</comment>
<dbReference type="SUPFAM" id="SSF109854">
    <property type="entry name" value="DinB/YfiT-like putative metalloenzymes"/>
    <property type="match status" value="1"/>
</dbReference>
<reference evidence="3" key="1">
    <citation type="journal article" date="2019" name="Int. J. Syst. Evol. Microbiol.">
        <title>The Global Catalogue of Microorganisms (GCM) 10K type strain sequencing project: providing services to taxonomists for standard genome sequencing and annotation.</title>
        <authorList>
            <consortium name="The Broad Institute Genomics Platform"/>
            <consortium name="The Broad Institute Genome Sequencing Center for Infectious Disease"/>
            <person name="Wu L."/>
            <person name="Ma J."/>
        </authorList>
    </citation>
    <scope>NUCLEOTIDE SEQUENCE [LARGE SCALE GENOMIC DNA]</scope>
    <source>
        <strain evidence="3">JCM 16961</strain>
    </source>
</reference>
<proteinExistence type="predicted"/>
<evidence type="ECO:0000313" key="3">
    <source>
        <dbReference type="Proteomes" id="UP001501536"/>
    </source>
</evidence>
<dbReference type="InterPro" id="IPR024775">
    <property type="entry name" value="DinB-like"/>
</dbReference>
<name>A0ABP7D1Q1_9MICC</name>
<evidence type="ECO:0000259" key="1">
    <source>
        <dbReference type="Pfam" id="PF12867"/>
    </source>
</evidence>
<dbReference type="EMBL" id="BAABCJ010000001">
    <property type="protein sequence ID" value="GAA3698175.1"/>
    <property type="molecule type" value="Genomic_DNA"/>
</dbReference>
<dbReference type="RefSeq" id="WP_344880532.1">
    <property type="nucleotide sequence ID" value="NZ_BAABCJ010000001.1"/>
</dbReference>
<dbReference type="Gene3D" id="1.20.120.450">
    <property type="entry name" value="dinb family like domain"/>
    <property type="match status" value="1"/>
</dbReference>